<reference evidence="9 12" key="1">
    <citation type="submission" date="2016-06" db="EMBL/GenBank/DDBJ databases">
        <authorList>
            <person name="Kjaerup R.B."/>
            <person name="Dalgaard T.S."/>
            <person name="Juul-Madsen H.R."/>
        </authorList>
    </citation>
    <scope>NUCLEOTIDE SEQUENCE [LARGE SCALE GENOMIC DNA]</scope>
    <source>
        <strain evidence="9 12">CECT 5115</strain>
    </source>
</reference>
<organism evidence="9 12">
    <name type="scientific">Marinomonas gallaica</name>
    <dbReference type="NCBI Taxonomy" id="1806667"/>
    <lineage>
        <taxon>Bacteria</taxon>
        <taxon>Pseudomonadati</taxon>
        <taxon>Pseudomonadota</taxon>
        <taxon>Gammaproteobacteria</taxon>
        <taxon>Oceanospirillales</taxon>
        <taxon>Oceanospirillaceae</taxon>
        <taxon>Marinomonas</taxon>
    </lineage>
</organism>
<keyword evidence="6" id="KW-0067">ATP-binding</keyword>
<dbReference type="InterPro" id="IPR005467">
    <property type="entry name" value="His_kinase_dom"/>
</dbReference>
<dbReference type="GO" id="GO:0005524">
    <property type="term" value="F:ATP binding"/>
    <property type="evidence" value="ECO:0007669"/>
    <property type="project" value="UniProtKB-KW"/>
</dbReference>
<evidence type="ECO:0000313" key="9">
    <source>
        <dbReference type="EMBL" id="SBT19012.1"/>
    </source>
</evidence>
<dbReference type="PROSITE" id="PS50109">
    <property type="entry name" value="HIS_KIN"/>
    <property type="match status" value="1"/>
</dbReference>
<reference evidence="10 11" key="2">
    <citation type="submission" date="2016-06" db="EMBL/GenBank/DDBJ databases">
        <authorList>
            <person name="Rodrigo-Torres L."/>
            <person name="Arahal D.R."/>
        </authorList>
    </citation>
    <scope>NUCLEOTIDE SEQUENCE [LARGE SCALE GENOMIC DNA]</scope>
    <source>
        <strain evidence="10 11">CECT 5116</strain>
    </source>
</reference>
<dbReference type="SUPFAM" id="SSF55874">
    <property type="entry name" value="ATPase domain of HSP90 chaperone/DNA topoisomerase II/histidine kinase"/>
    <property type="match status" value="1"/>
</dbReference>
<comment type="catalytic activity">
    <reaction evidence="1">
        <text>ATP + protein L-histidine = ADP + protein N-phospho-L-histidine.</text>
        <dbReference type="EC" id="2.7.13.3"/>
    </reaction>
</comment>
<keyword evidence="3" id="KW-0808">Transferase</keyword>
<evidence type="ECO:0000256" key="5">
    <source>
        <dbReference type="ARBA" id="ARBA00022777"/>
    </source>
</evidence>
<evidence type="ECO:0000256" key="6">
    <source>
        <dbReference type="ARBA" id="ARBA00022840"/>
    </source>
</evidence>
<accession>A0A1C3JV80</accession>
<evidence type="ECO:0000259" key="8">
    <source>
        <dbReference type="PROSITE" id="PS50109"/>
    </source>
</evidence>
<dbReference type="EC" id="2.7.13.3" evidence="2"/>
<keyword evidence="5 9" id="KW-0418">Kinase</keyword>
<dbReference type="EMBL" id="FLRB01000013">
    <property type="protein sequence ID" value="SBT21967.1"/>
    <property type="molecule type" value="Genomic_DNA"/>
</dbReference>
<evidence type="ECO:0000256" key="4">
    <source>
        <dbReference type="ARBA" id="ARBA00022741"/>
    </source>
</evidence>
<evidence type="ECO:0000256" key="3">
    <source>
        <dbReference type="ARBA" id="ARBA00022679"/>
    </source>
</evidence>
<evidence type="ECO:0000313" key="11">
    <source>
        <dbReference type="Proteomes" id="UP000092840"/>
    </source>
</evidence>
<dbReference type="Proteomes" id="UP000092871">
    <property type="component" value="Unassembled WGS sequence"/>
</dbReference>
<sequence length="227" mass="25324">MSEQNQLSFKKVIGASVKDMRNSLGQVQYKLDTLMAEQTDAKELSELSDAQYEMVRMQNVINQLHGLYLLESDTLTVQMQETYVLELVEDSLAGLETLLKHKQIEVELNADDVSWYVDPHLIANVLQIILLNAIRYTENKISLVLNQSEEGLLISVIDNGKGYPQSVLDSFQSLVAGESVANVSSQNTSWLYCEKVALLHKNNALQGHTRLSNDSDTGGGRIDLLLP</sequence>
<dbReference type="Pfam" id="PF02518">
    <property type="entry name" value="HATPase_c"/>
    <property type="match status" value="1"/>
</dbReference>
<dbReference type="InterPro" id="IPR003594">
    <property type="entry name" value="HATPase_dom"/>
</dbReference>
<keyword evidence="11" id="KW-1185">Reference proteome</keyword>
<dbReference type="Proteomes" id="UP000092840">
    <property type="component" value="Unassembled WGS sequence"/>
</dbReference>
<dbReference type="AlphaFoldDB" id="A0A1C3JV80"/>
<evidence type="ECO:0000313" key="12">
    <source>
        <dbReference type="Proteomes" id="UP000092871"/>
    </source>
</evidence>
<dbReference type="PANTHER" id="PTHR42878:SF7">
    <property type="entry name" value="SENSOR HISTIDINE KINASE GLRK"/>
    <property type="match status" value="1"/>
</dbReference>
<keyword evidence="7" id="KW-0902">Two-component regulatory system</keyword>
<dbReference type="GO" id="GO:0007234">
    <property type="term" value="P:osmosensory signaling via phosphorelay pathway"/>
    <property type="evidence" value="ECO:0007669"/>
    <property type="project" value="TreeGrafter"/>
</dbReference>
<keyword evidence="4" id="KW-0547">Nucleotide-binding</keyword>
<dbReference type="PANTHER" id="PTHR42878">
    <property type="entry name" value="TWO-COMPONENT HISTIDINE KINASE"/>
    <property type="match status" value="1"/>
</dbReference>
<dbReference type="EMBL" id="FLRA01000023">
    <property type="protein sequence ID" value="SBT19012.1"/>
    <property type="molecule type" value="Genomic_DNA"/>
</dbReference>
<protein>
    <recommendedName>
        <fullName evidence="2">histidine kinase</fullName>
        <ecNumber evidence="2">2.7.13.3</ecNumber>
    </recommendedName>
</protein>
<dbReference type="InterPro" id="IPR050351">
    <property type="entry name" value="BphY/WalK/GraS-like"/>
</dbReference>
<proteinExistence type="predicted"/>
<dbReference type="InterPro" id="IPR036890">
    <property type="entry name" value="HATPase_C_sf"/>
</dbReference>
<gene>
    <name evidence="9" type="primary">sasA</name>
    <name evidence="9" type="ORF">MGA5115_03173</name>
    <name evidence="10" type="ORF">MGA5116_02577</name>
</gene>
<evidence type="ECO:0000256" key="7">
    <source>
        <dbReference type="ARBA" id="ARBA00023012"/>
    </source>
</evidence>
<name>A0A1C3JV80_9GAMM</name>
<evidence type="ECO:0000313" key="10">
    <source>
        <dbReference type="EMBL" id="SBT21967.1"/>
    </source>
</evidence>
<dbReference type="GO" id="GO:0030295">
    <property type="term" value="F:protein kinase activator activity"/>
    <property type="evidence" value="ECO:0007669"/>
    <property type="project" value="TreeGrafter"/>
</dbReference>
<feature type="domain" description="Histidine kinase" evidence="8">
    <location>
        <begin position="15"/>
        <end position="227"/>
    </location>
</feature>
<dbReference type="GO" id="GO:0004673">
    <property type="term" value="F:protein histidine kinase activity"/>
    <property type="evidence" value="ECO:0007669"/>
    <property type="project" value="UniProtKB-EC"/>
</dbReference>
<dbReference type="GO" id="GO:0000156">
    <property type="term" value="F:phosphorelay response regulator activity"/>
    <property type="evidence" value="ECO:0007669"/>
    <property type="project" value="TreeGrafter"/>
</dbReference>
<evidence type="ECO:0000256" key="1">
    <source>
        <dbReference type="ARBA" id="ARBA00000085"/>
    </source>
</evidence>
<dbReference type="RefSeq" id="WP_067038241.1">
    <property type="nucleotide sequence ID" value="NZ_FLRA01000023.1"/>
</dbReference>
<dbReference type="Gene3D" id="3.30.565.10">
    <property type="entry name" value="Histidine kinase-like ATPase, C-terminal domain"/>
    <property type="match status" value="1"/>
</dbReference>
<evidence type="ECO:0000256" key="2">
    <source>
        <dbReference type="ARBA" id="ARBA00012438"/>
    </source>
</evidence>